<evidence type="ECO:0000313" key="3">
    <source>
        <dbReference type="Proteomes" id="UP001055580"/>
    </source>
</evidence>
<sequence length="234" mass="25393">MRPRGRHNRAVVRGYLAEFERRFMRTDAGVVYARPGAATGRRVPEREAASLIAGMRAALIEADEASVWTYGSIWPWLVATPFVLVIIGALTDYMNAAAGLVLPTWVAIVCAGPVLSFIRITFAYRRAVADAERQMEWCESVAGAQVPVNHVRPVFAVVALFAAAVIGGLFVASATVPDYARIGIDRLLGGLLWPLLAIVIAFGLASAYVEARMRRVSEAEIAEARTQRGNRPLG</sequence>
<keyword evidence="1" id="KW-1133">Transmembrane helix</keyword>
<feature type="transmembrane region" description="Helical" evidence="1">
    <location>
        <begin position="154"/>
        <end position="175"/>
    </location>
</feature>
<gene>
    <name evidence="2" type="ORF">M9980_11295</name>
</gene>
<organism evidence="2 3">
    <name type="scientific">Sphingomonas donggukensis</name>
    <dbReference type="NCBI Taxonomy" id="2949093"/>
    <lineage>
        <taxon>Bacteria</taxon>
        <taxon>Pseudomonadati</taxon>
        <taxon>Pseudomonadota</taxon>
        <taxon>Alphaproteobacteria</taxon>
        <taxon>Sphingomonadales</taxon>
        <taxon>Sphingomonadaceae</taxon>
        <taxon>Sphingomonas</taxon>
    </lineage>
</organism>
<feature type="transmembrane region" description="Helical" evidence="1">
    <location>
        <begin position="73"/>
        <end position="90"/>
    </location>
</feature>
<feature type="transmembrane region" description="Helical" evidence="1">
    <location>
        <begin position="96"/>
        <end position="118"/>
    </location>
</feature>
<dbReference type="EMBL" id="CP098401">
    <property type="protein sequence ID" value="URW75128.1"/>
    <property type="molecule type" value="Genomic_DNA"/>
</dbReference>
<keyword evidence="1" id="KW-0472">Membrane</keyword>
<proteinExistence type="predicted"/>
<evidence type="ECO:0008006" key="4">
    <source>
        <dbReference type="Google" id="ProtNLM"/>
    </source>
</evidence>
<dbReference type="Proteomes" id="UP001055580">
    <property type="component" value="Chromosome"/>
</dbReference>
<evidence type="ECO:0000256" key="1">
    <source>
        <dbReference type="SAM" id="Phobius"/>
    </source>
</evidence>
<feature type="transmembrane region" description="Helical" evidence="1">
    <location>
        <begin position="187"/>
        <end position="209"/>
    </location>
</feature>
<evidence type="ECO:0000313" key="2">
    <source>
        <dbReference type="EMBL" id="URW75128.1"/>
    </source>
</evidence>
<name>A0ABY4TRU2_9SPHN</name>
<protein>
    <recommendedName>
        <fullName evidence="4">DUF4282 domain-containing protein</fullName>
    </recommendedName>
</protein>
<accession>A0ABY4TRU2</accession>
<keyword evidence="1" id="KW-0812">Transmembrane</keyword>
<keyword evidence="3" id="KW-1185">Reference proteome</keyword>
<reference evidence="2" key="1">
    <citation type="submission" date="2022-05" db="EMBL/GenBank/DDBJ databases">
        <title>Sphingomonas sp. strain RMG20 Genome sequencing and assembly.</title>
        <authorList>
            <person name="Kim I."/>
        </authorList>
    </citation>
    <scope>NUCLEOTIDE SEQUENCE</scope>
    <source>
        <strain evidence="2">RMG20</strain>
    </source>
</reference>
<dbReference type="RefSeq" id="WP_250750811.1">
    <property type="nucleotide sequence ID" value="NZ_CP098401.1"/>
</dbReference>